<keyword evidence="1" id="KW-1133">Transmembrane helix</keyword>
<dbReference type="PRINTS" id="PR01491">
    <property type="entry name" value="KVCHANNEL"/>
</dbReference>
<gene>
    <name evidence="2" type="ORF">LCGC14_0644860</name>
</gene>
<dbReference type="GO" id="GO:0005249">
    <property type="term" value="F:voltage-gated potassium channel activity"/>
    <property type="evidence" value="ECO:0007669"/>
    <property type="project" value="InterPro"/>
</dbReference>
<reference evidence="2" key="1">
    <citation type="journal article" date="2015" name="Nature">
        <title>Complex archaea that bridge the gap between prokaryotes and eukaryotes.</title>
        <authorList>
            <person name="Spang A."/>
            <person name="Saw J.H."/>
            <person name="Jorgensen S.L."/>
            <person name="Zaremba-Niedzwiedzka K."/>
            <person name="Martijn J."/>
            <person name="Lind A.E."/>
            <person name="van Eijk R."/>
            <person name="Schleper C."/>
            <person name="Guy L."/>
            <person name="Ettema T.J."/>
        </authorList>
    </citation>
    <scope>NUCLEOTIDE SEQUENCE</scope>
</reference>
<sequence>MSEKNMQNFVKEYLKKVKSKLPEWLKDKKEHKEILAELEEHIWSKADELSETGTATQRSVQIAITHMGTPESIAKEYKRRGTPKVYITEEMWQMYLKVITVVFGVIVGIVLITQIIEFIFGNFNSILDAISGLQLGLLVAFVVITIVFVALSMEGYFPEDFKSKKTIEKEKQKYETAREEGIPISAIKIKLLKPYIKPAGEIVGGFIGIIFGVILIVQPIPVITNLIDTEFLIFLQFAGLFFVAESALGLIRGLIGNRQMIAHQIIHSITIIVKLASISVVILMMNRPEIFPILVVDNLSTSLVNIGIAPEFYSIFRVIAWAIIAIIVLTTIENFIGITKAEKYKSRE</sequence>
<dbReference type="InterPro" id="IPR003968">
    <property type="entry name" value="K_chnl_volt-dep_Kv"/>
</dbReference>
<proteinExistence type="predicted"/>
<dbReference type="GO" id="GO:0008076">
    <property type="term" value="C:voltage-gated potassium channel complex"/>
    <property type="evidence" value="ECO:0007669"/>
    <property type="project" value="InterPro"/>
</dbReference>
<feature type="transmembrane region" description="Helical" evidence="1">
    <location>
        <begin position="318"/>
        <end position="338"/>
    </location>
</feature>
<name>A0A0F9RHK7_9ZZZZ</name>
<keyword evidence="1" id="KW-0812">Transmembrane</keyword>
<keyword evidence="1" id="KW-0472">Membrane</keyword>
<organism evidence="2">
    <name type="scientific">marine sediment metagenome</name>
    <dbReference type="NCBI Taxonomy" id="412755"/>
    <lineage>
        <taxon>unclassified sequences</taxon>
        <taxon>metagenomes</taxon>
        <taxon>ecological metagenomes</taxon>
    </lineage>
</organism>
<dbReference type="EMBL" id="LAZR01001177">
    <property type="protein sequence ID" value="KKN49227.1"/>
    <property type="molecule type" value="Genomic_DNA"/>
</dbReference>
<comment type="caution">
    <text evidence="2">The sequence shown here is derived from an EMBL/GenBank/DDBJ whole genome shotgun (WGS) entry which is preliminary data.</text>
</comment>
<accession>A0A0F9RHK7</accession>
<feature type="transmembrane region" description="Helical" evidence="1">
    <location>
        <begin position="94"/>
        <end position="116"/>
    </location>
</feature>
<dbReference type="AlphaFoldDB" id="A0A0F9RHK7"/>
<feature type="transmembrane region" description="Helical" evidence="1">
    <location>
        <begin position="199"/>
        <end position="220"/>
    </location>
</feature>
<evidence type="ECO:0000313" key="2">
    <source>
        <dbReference type="EMBL" id="KKN49227.1"/>
    </source>
</evidence>
<feature type="transmembrane region" description="Helical" evidence="1">
    <location>
        <begin position="136"/>
        <end position="157"/>
    </location>
</feature>
<protein>
    <submittedName>
        <fullName evidence="2">Uncharacterized protein</fullName>
    </submittedName>
</protein>
<dbReference type="Pfam" id="PF22564">
    <property type="entry name" value="HAAS"/>
    <property type="match status" value="1"/>
</dbReference>
<feature type="transmembrane region" description="Helical" evidence="1">
    <location>
        <begin position="232"/>
        <end position="253"/>
    </location>
</feature>
<feature type="transmembrane region" description="Helical" evidence="1">
    <location>
        <begin position="265"/>
        <end position="285"/>
    </location>
</feature>
<evidence type="ECO:0000256" key="1">
    <source>
        <dbReference type="SAM" id="Phobius"/>
    </source>
</evidence>